<evidence type="ECO:0000313" key="1">
    <source>
        <dbReference type="EMBL" id="KAF9072276.1"/>
    </source>
</evidence>
<dbReference type="OrthoDB" id="2800503at2759"/>
<evidence type="ECO:0000313" key="2">
    <source>
        <dbReference type="Proteomes" id="UP000772434"/>
    </source>
</evidence>
<protein>
    <submittedName>
        <fullName evidence="1">Uncharacterized protein</fullName>
    </submittedName>
</protein>
<comment type="caution">
    <text evidence="1">The sequence shown here is derived from an EMBL/GenBank/DDBJ whole genome shotgun (WGS) entry which is preliminary data.</text>
</comment>
<proteinExistence type="predicted"/>
<keyword evidence="2" id="KW-1185">Reference proteome</keyword>
<dbReference type="AlphaFoldDB" id="A0A9P5PTV6"/>
<gene>
    <name evidence="1" type="ORF">BDP27DRAFT_1145892</name>
</gene>
<dbReference type="Proteomes" id="UP000772434">
    <property type="component" value="Unassembled WGS sequence"/>
</dbReference>
<organism evidence="1 2">
    <name type="scientific">Rhodocollybia butyracea</name>
    <dbReference type="NCBI Taxonomy" id="206335"/>
    <lineage>
        <taxon>Eukaryota</taxon>
        <taxon>Fungi</taxon>
        <taxon>Dikarya</taxon>
        <taxon>Basidiomycota</taxon>
        <taxon>Agaricomycotina</taxon>
        <taxon>Agaricomycetes</taxon>
        <taxon>Agaricomycetidae</taxon>
        <taxon>Agaricales</taxon>
        <taxon>Marasmiineae</taxon>
        <taxon>Omphalotaceae</taxon>
        <taxon>Rhodocollybia</taxon>
    </lineage>
</organism>
<feature type="non-terminal residue" evidence="1">
    <location>
        <position position="1"/>
    </location>
</feature>
<dbReference type="EMBL" id="JADNRY010000025">
    <property type="protein sequence ID" value="KAF9072276.1"/>
    <property type="molecule type" value="Genomic_DNA"/>
</dbReference>
<reference evidence="1" key="1">
    <citation type="submission" date="2020-11" db="EMBL/GenBank/DDBJ databases">
        <authorList>
            <consortium name="DOE Joint Genome Institute"/>
            <person name="Ahrendt S."/>
            <person name="Riley R."/>
            <person name="Andreopoulos W."/>
            <person name="Labutti K."/>
            <person name="Pangilinan J."/>
            <person name="Ruiz-Duenas F.J."/>
            <person name="Barrasa J.M."/>
            <person name="Sanchez-Garcia M."/>
            <person name="Camarero S."/>
            <person name="Miyauchi S."/>
            <person name="Serrano A."/>
            <person name="Linde D."/>
            <person name="Babiker R."/>
            <person name="Drula E."/>
            <person name="Ayuso-Fernandez I."/>
            <person name="Pacheco R."/>
            <person name="Padilla G."/>
            <person name="Ferreira P."/>
            <person name="Barriuso J."/>
            <person name="Kellner H."/>
            <person name="Castanera R."/>
            <person name="Alfaro M."/>
            <person name="Ramirez L."/>
            <person name="Pisabarro A.G."/>
            <person name="Kuo A."/>
            <person name="Tritt A."/>
            <person name="Lipzen A."/>
            <person name="He G."/>
            <person name="Yan M."/>
            <person name="Ng V."/>
            <person name="Cullen D."/>
            <person name="Martin F."/>
            <person name="Rosso M.-N."/>
            <person name="Henrissat B."/>
            <person name="Hibbett D."/>
            <person name="Martinez A.T."/>
            <person name="Grigoriev I.V."/>
        </authorList>
    </citation>
    <scope>NUCLEOTIDE SEQUENCE</scope>
    <source>
        <strain evidence="1">AH 40177</strain>
    </source>
</reference>
<accession>A0A9P5PTV6</accession>
<name>A0A9P5PTV6_9AGAR</name>
<feature type="non-terminal residue" evidence="1">
    <location>
        <position position="101"/>
    </location>
</feature>
<sequence>VSKLRNSNHLLTELNSAEAALWLQKAAQTIPFEMEVKHAIRVASRDNEIILHFVPITFEPDDLEELRKLESANGLPTCSISKARWAKSKQNRSTTQKVASL</sequence>